<dbReference type="GO" id="GO:0098797">
    <property type="term" value="C:plasma membrane protein complex"/>
    <property type="evidence" value="ECO:0007669"/>
    <property type="project" value="TreeGrafter"/>
</dbReference>
<keyword evidence="5" id="KW-0997">Cell inner membrane</keyword>
<comment type="subcellular location">
    <subcellularLocation>
        <location evidence="1">Cell inner membrane</location>
        <topology evidence="1">Single-pass membrane protein</topology>
        <orientation evidence="1">Periplasmic side</orientation>
    </subcellularLocation>
</comment>
<evidence type="ECO:0000256" key="3">
    <source>
        <dbReference type="ARBA" id="ARBA00022448"/>
    </source>
</evidence>
<dbReference type="PANTHER" id="PTHR33446">
    <property type="entry name" value="PROTEIN TONB-RELATED"/>
    <property type="match status" value="1"/>
</dbReference>
<comment type="similarity">
    <text evidence="2">Belongs to the TonB family.</text>
</comment>
<dbReference type="SUPFAM" id="SSF74653">
    <property type="entry name" value="TolA/TonB C-terminal domain"/>
    <property type="match status" value="1"/>
</dbReference>
<dbReference type="Gene3D" id="3.30.1150.10">
    <property type="match status" value="1"/>
</dbReference>
<keyword evidence="4" id="KW-1003">Cell membrane</keyword>
<evidence type="ECO:0000313" key="11">
    <source>
        <dbReference type="EMBL" id="RXJ74525.1"/>
    </source>
</evidence>
<name>A0A4Q0YUP1_9GAMM</name>
<keyword evidence="12" id="KW-1185">Reference proteome</keyword>
<dbReference type="InterPro" id="IPR006260">
    <property type="entry name" value="TonB/TolA_C"/>
</dbReference>
<keyword evidence="3" id="KW-0813">Transport</keyword>
<evidence type="ECO:0000256" key="9">
    <source>
        <dbReference type="ARBA" id="ARBA00023136"/>
    </source>
</evidence>
<dbReference type="Proteomes" id="UP000290287">
    <property type="component" value="Unassembled WGS sequence"/>
</dbReference>
<evidence type="ECO:0000313" key="12">
    <source>
        <dbReference type="Proteomes" id="UP000290287"/>
    </source>
</evidence>
<dbReference type="EMBL" id="PEIB01000002">
    <property type="protein sequence ID" value="RXJ74525.1"/>
    <property type="molecule type" value="Genomic_DNA"/>
</dbReference>
<keyword evidence="8" id="KW-1133">Transmembrane helix</keyword>
<organism evidence="11 12">
    <name type="scientific">Veronia nyctiphanis</name>
    <dbReference type="NCBI Taxonomy" id="1278244"/>
    <lineage>
        <taxon>Bacteria</taxon>
        <taxon>Pseudomonadati</taxon>
        <taxon>Pseudomonadota</taxon>
        <taxon>Gammaproteobacteria</taxon>
        <taxon>Vibrionales</taxon>
        <taxon>Vibrionaceae</taxon>
        <taxon>Veronia</taxon>
    </lineage>
</organism>
<keyword evidence="6" id="KW-0812">Transmembrane</keyword>
<comment type="caution">
    <text evidence="11">The sequence shown here is derived from an EMBL/GenBank/DDBJ whole genome shotgun (WGS) entry which is preliminary data.</text>
</comment>
<reference evidence="11 12" key="1">
    <citation type="submission" date="2017-10" db="EMBL/GenBank/DDBJ databases">
        <title>Nyctiphanis sp. nov., isolated from the stomach of the euphausiid Nyctiphanes simplex (Hansen, 1911) in the Gulf of California.</title>
        <authorList>
            <person name="Gomez-Gil B."/>
            <person name="Aguilar-Mendez M."/>
            <person name="Lopez-Cortes A."/>
            <person name="Gomez-Gutierrez J."/>
            <person name="Roque A."/>
            <person name="Lang E."/>
            <person name="Gonzalez-Castillo A."/>
        </authorList>
    </citation>
    <scope>NUCLEOTIDE SEQUENCE [LARGE SCALE GENOMIC DNA]</scope>
    <source>
        <strain evidence="11 12">CAIM 600</strain>
    </source>
</reference>
<dbReference type="GO" id="GO:0015031">
    <property type="term" value="P:protein transport"/>
    <property type="evidence" value="ECO:0007669"/>
    <property type="project" value="UniProtKB-KW"/>
</dbReference>
<dbReference type="GO" id="GO:0055085">
    <property type="term" value="P:transmembrane transport"/>
    <property type="evidence" value="ECO:0007669"/>
    <property type="project" value="InterPro"/>
</dbReference>
<dbReference type="PROSITE" id="PS52015">
    <property type="entry name" value="TONB_CTD"/>
    <property type="match status" value="1"/>
</dbReference>
<evidence type="ECO:0000256" key="5">
    <source>
        <dbReference type="ARBA" id="ARBA00022519"/>
    </source>
</evidence>
<evidence type="ECO:0000256" key="8">
    <source>
        <dbReference type="ARBA" id="ARBA00022989"/>
    </source>
</evidence>
<dbReference type="InterPro" id="IPR051045">
    <property type="entry name" value="TonB-dependent_transducer"/>
</dbReference>
<sequence length="134" mass="15122">MQMAASAPVLLDKPRFAAKPTPIKYPRIARKRGLEGEILIEVWLNKQGKQLKQVLLRSSGHSVLDKAAIKTIGKWKFSGAKQNGLAVAHVFISPFVLNWINHDFPRSTAFTKNTTWLDDMATYRTFFSVSDVIH</sequence>
<proteinExistence type="inferred from homology"/>
<keyword evidence="9" id="KW-0472">Membrane</keyword>
<feature type="domain" description="TonB C-terminal" evidence="10">
    <location>
        <begin position="10"/>
        <end position="106"/>
    </location>
</feature>
<dbReference type="NCBIfam" id="TIGR01352">
    <property type="entry name" value="tonB_Cterm"/>
    <property type="match status" value="1"/>
</dbReference>
<evidence type="ECO:0000256" key="2">
    <source>
        <dbReference type="ARBA" id="ARBA00006555"/>
    </source>
</evidence>
<dbReference type="Pfam" id="PF03544">
    <property type="entry name" value="TonB_C"/>
    <property type="match status" value="1"/>
</dbReference>
<protein>
    <recommendedName>
        <fullName evidence="10">TonB C-terminal domain-containing protein</fullName>
    </recommendedName>
</protein>
<evidence type="ECO:0000256" key="1">
    <source>
        <dbReference type="ARBA" id="ARBA00004383"/>
    </source>
</evidence>
<dbReference type="AlphaFoldDB" id="A0A4Q0YUP1"/>
<evidence type="ECO:0000256" key="6">
    <source>
        <dbReference type="ARBA" id="ARBA00022692"/>
    </source>
</evidence>
<dbReference type="InterPro" id="IPR037682">
    <property type="entry name" value="TonB_C"/>
</dbReference>
<evidence type="ECO:0000259" key="10">
    <source>
        <dbReference type="PROSITE" id="PS52015"/>
    </source>
</evidence>
<keyword evidence="7" id="KW-0653">Protein transport</keyword>
<accession>A0A4Q0YUP1</accession>
<dbReference type="PANTHER" id="PTHR33446:SF2">
    <property type="entry name" value="PROTEIN TONB"/>
    <property type="match status" value="1"/>
</dbReference>
<gene>
    <name evidence="11" type="ORF">CS022_02825</name>
</gene>
<evidence type="ECO:0000256" key="4">
    <source>
        <dbReference type="ARBA" id="ARBA00022475"/>
    </source>
</evidence>
<evidence type="ECO:0000256" key="7">
    <source>
        <dbReference type="ARBA" id="ARBA00022927"/>
    </source>
</evidence>
<dbReference type="GO" id="GO:0031992">
    <property type="term" value="F:energy transducer activity"/>
    <property type="evidence" value="ECO:0007669"/>
    <property type="project" value="TreeGrafter"/>
</dbReference>